<proteinExistence type="predicted"/>
<dbReference type="Proteomes" id="UP001157439">
    <property type="component" value="Unassembled WGS sequence"/>
</dbReference>
<protein>
    <submittedName>
        <fullName evidence="3">Carotenoid 1,2-hydratase</fullName>
    </submittedName>
</protein>
<reference evidence="3 4" key="1">
    <citation type="journal article" date="2014" name="Int. J. Syst. Evol. Microbiol.">
        <title>Complete genome sequence of Corynebacterium casei LMG S-19264T (=DSM 44701T), isolated from a smear-ripened cheese.</title>
        <authorList>
            <consortium name="US DOE Joint Genome Institute (JGI-PGF)"/>
            <person name="Walter F."/>
            <person name="Albersmeier A."/>
            <person name="Kalinowski J."/>
            <person name="Ruckert C."/>
        </authorList>
    </citation>
    <scope>NUCLEOTIDE SEQUENCE [LARGE SCALE GENOMIC DNA]</scope>
    <source>
        <strain evidence="3 4">NBRC 112785</strain>
    </source>
</reference>
<dbReference type="Pfam" id="PF07143">
    <property type="entry name" value="CrtC"/>
    <property type="match status" value="1"/>
</dbReference>
<feature type="domain" description="AttH" evidence="2">
    <location>
        <begin position="66"/>
        <end position="236"/>
    </location>
</feature>
<evidence type="ECO:0000313" key="4">
    <source>
        <dbReference type="Proteomes" id="UP001157439"/>
    </source>
</evidence>
<dbReference type="InterPro" id="IPR010791">
    <property type="entry name" value="AttH_dom"/>
</dbReference>
<evidence type="ECO:0000259" key="2">
    <source>
        <dbReference type="Pfam" id="PF07143"/>
    </source>
</evidence>
<dbReference type="SUPFAM" id="SSF159245">
    <property type="entry name" value="AttH-like"/>
    <property type="match status" value="1"/>
</dbReference>
<organism evidence="3 4">
    <name type="scientific">Paraferrimonas haliotis</name>
    <dbReference type="NCBI Taxonomy" id="2013866"/>
    <lineage>
        <taxon>Bacteria</taxon>
        <taxon>Pseudomonadati</taxon>
        <taxon>Pseudomonadota</taxon>
        <taxon>Gammaproteobacteria</taxon>
        <taxon>Alteromonadales</taxon>
        <taxon>Ferrimonadaceae</taxon>
        <taxon>Paraferrimonas</taxon>
    </lineage>
</organism>
<dbReference type="PROSITE" id="PS51257">
    <property type="entry name" value="PROKAR_LIPOPROTEIN"/>
    <property type="match status" value="1"/>
</dbReference>
<dbReference type="InterPro" id="IPR023374">
    <property type="entry name" value="AttH-like_dom_sf"/>
</dbReference>
<gene>
    <name evidence="3" type="primary">attH</name>
    <name evidence="3" type="ORF">GCM10007894_10300</name>
</gene>
<dbReference type="PANTHER" id="PTHR38591:SF1">
    <property type="entry name" value="BLL1000 PROTEIN"/>
    <property type="match status" value="1"/>
</dbReference>
<dbReference type="EMBL" id="BSPO01000002">
    <property type="protein sequence ID" value="GLS83053.1"/>
    <property type="molecule type" value="Genomic_DNA"/>
</dbReference>
<accession>A0AA37TMI5</accession>
<evidence type="ECO:0000256" key="1">
    <source>
        <dbReference type="SAM" id="SignalP"/>
    </source>
</evidence>
<dbReference type="Pfam" id="PF17186">
    <property type="entry name" value="Lipocalin_9"/>
    <property type="match status" value="1"/>
</dbReference>
<feature type="chain" id="PRO_5041434733" evidence="1">
    <location>
        <begin position="20"/>
        <end position="359"/>
    </location>
</feature>
<comment type="caution">
    <text evidence="3">The sequence shown here is derived from an EMBL/GenBank/DDBJ whole genome shotgun (WGS) entry which is preliminary data.</text>
</comment>
<name>A0AA37TMI5_9GAMM</name>
<dbReference type="PANTHER" id="PTHR38591">
    <property type="entry name" value="HYDROLASE"/>
    <property type="match status" value="1"/>
</dbReference>
<sequence>MKYLIALTLLIAMSACSDSQPTSSQNATTRLSQSLQNGGEEFAAVVKGQPLQFPQDHAAHPEFRQEWWYLTANLKNEQGQDIGLQWTQFRVSLDNKLTPQHGWQTGQLFMAHAAVTSESQHEVAERWERQHPELADVANSPLQVFLHNWRWQSQSDQLLPATLTVKDDKFEYQLSLSSDAPIHKQGQQGYSQKHATQPIASYYYSQPFIKISGKVRINDTWNMVQGEGWLDREWSSQFLDKSQAGWDWFALTINPDEKLMVYRLRGNPDYVYANIMNRDGSQQQFNNTNVTLKVTETFSKAGHNYPIGWQLSISDTPIDLEVKAINSNSEMALSLPYWEGPVTVTGSHQGIGYLEMTGY</sequence>
<dbReference type="AlphaFoldDB" id="A0AA37TMI5"/>
<dbReference type="Gene3D" id="2.40.370.10">
    <property type="entry name" value="AttH-like domain"/>
    <property type="match status" value="2"/>
</dbReference>
<evidence type="ECO:0000313" key="3">
    <source>
        <dbReference type="EMBL" id="GLS83053.1"/>
    </source>
</evidence>
<keyword evidence="1" id="KW-0732">Signal</keyword>
<keyword evidence="4" id="KW-1185">Reference proteome</keyword>
<feature type="signal peptide" evidence="1">
    <location>
        <begin position="1"/>
        <end position="19"/>
    </location>
</feature>
<dbReference type="RefSeq" id="WP_095499929.1">
    <property type="nucleotide sequence ID" value="NZ_BSPO01000002.1"/>
</dbReference>